<evidence type="ECO:0000313" key="1">
    <source>
        <dbReference type="EMBL" id="RKJ92238.1"/>
    </source>
</evidence>
<dbReference type="AlphaFoldDB" id="A0A3A9IT59"/>
<protein>
    <submittedName>
        <fullName evidence="1">Short-chain dehydrogenase</fullName>
    </submittedName>
</protein>
<reference evidence="1 2" key="1">
    <citation type="submission" date="2018-09" db="EMBL/GenBank/DDBJ databases">
        <title>Genome sequencing of Aeromonas veronii MS-17-88.</title>
        <authorList>
            <person name="Tekedar H.C."/>
            <person name="Arick M.A."/>
            <person name="Hsu C.-Y."/>
            <person name="Thrash A."/>
            <person name="Karsi A."/>
            <person name="Lawrence M.L."/>
            <person name="Abdelhamed H."/>
        </authorList>
    </citation>
    <scope>NUCLEOTIDE SEQUENCE [LARGE SCALE GENOMIC DNA]</scope>
    <source>
        <strain evidence="1 2">MS 17-88</strain>
    </source>
</reference>
<gene>
    <name evidence="1" type="ORF">D6R50_02895</name>
</gene>
<dbReference type="EMBL" id="RAWX01000001">
    <property type="protein sequence ID" value="RKJ92238.1"/>
    <property type="molecule type" value="Genomic_DNA"/>
</dbReference>
<evidence type="ECO:0000313" key="2">
    <source>
        <dbReference type="Proteomes" id="UP000281725"/>
    </source>
</evidence>
<organism evidence="1 2">
    <name type="scientific">Aeromonas veronii</name>
    <dbReference type="NCBI Taxonomy" id="654"/>
    <lineage>
        <taxon>Bacteria</taxon>
        <taxon>Pseudomonadati</taxon>
        <taxon>Pseudomonadota</taxon>
        <taxon>Gammaproteobacteria</taxon>
        <taxon>Aeromonadales</taxon>
        <taxon>Aeromonadaceae</taxon>
        <taxon>Aeromonas</taxon>
    </lineage>
</organism>
<sequence length="47" mass="5396">MYPKVYIEFYGVDEGKANDGFAEDYDAVVSVEKVISFTTEIPYTCQY</sequence>
<accession>A0A3A9IT59</accession>
<name>A0A3A9IT59_AERVE</name>
<dbReference type="Proteomes" id="UP000281725">
    <property type="component" value="Unassembled WGS sequence"/>
</dbReference>
<comment type="caution">
    <text evidence="1">The sequence shown here is derived from an EMBL/GenBank/DDBJ whole genome shotgun (WGS) entry which is preliminary data.</text>
</comment>
<proteinExistence type="predicted"/>